<organism evidence="1">
    <name type="scientific">Arundo donax</name>
    <name type="common">Giant reed</name>
    <name type="synonym">Donax arundinaceus</name>
    <dbReference type="NCBI Taxonomy" id="35708"/>
    <lineage>
        <taxon>Eukaryota</taxon>
        <taxon>Viridiplantae</taxon>
        <taxon>Streptophyta</taxon>
        <taxon>Embryophyta</taxon>
        <taxon>Tracheophyta</taxon>
        <taxon>Spermatophyta</taxon>
        <taxon>Magnoliopsida</taxon>
        <taxon>Liliopsida</taxon>
        <taxon>Poales</taxon>
        <taxon>Poaceae</taxon>
        <taxon>PACMAD clade</taxon>
        <taxon>Arundinoideae</taxon>
        <taxon>Arundineae</taxon>
        <taxon>Arundo</taxon>
    </lineage>
</organism>
<protein>
    <submittedName>
        <fullName evidence="1">Uncharacterized protein</fullName>
    </submittedName>
</protein>
<reference evidence="1" key="1">
    <citation type="submission" date="2014-09" db="EMBL/GenBank/DDBJ databases">
        <authorList>
            <person name="Magalhaes I.L.F."/>
            <person name="Oliveira U."/>
            <person name="Santos F.R."/>
            <person name="Vidigal T.H.D.A."/>
            <person name="Brescovit A.D."/>
            <person name="Santos A.J."/>
        </authorList>
    </citation>
    <scope>NUCLEOTIDE SEQUENCE</scope>
    <source>
        <tissue evidence="1">Shoot tissue taken approximately 20 cm above the soil surface</tissue>
    </source>
</reference>
<evidence type="ECO:0000313" key="1">
    <source>
        <dbReference type="EMBL" id="JAD16324.1"/>
    </source>
</evidence>
<dbReference type="AlphaFoldDB" id="A0A0A8XQW9"/>
<name>A0A0A8XQW9_ARUDO</name>
<sequence>MSKLCRSSGWMLWNKNYSYMNFALLLYTIPVWCSKIETCSTWC</sequence>
<dbReference type="EMBL" id="GBRH01281571">
    <property type="protein sequence ID" value="JAD16324.1"/>
    <property type="molecule type" value="Transcribed_RNA"/>
</dbReference>
<accession>A0A0A8XQW9</accession>
<proteinExistence type="predicted"/>
<reference evidence="1" key="2">
    <citation type="journal article" date="2015" name="Data Brief">
        <title>Shoot transcriptome of the giant reed, Arundo donax.</title>
        <authorList>
            <person name="Barrero R.A."/>
            <person name="Guerrero F.D."/>
            <person name="Moolhuijzen P."/>
            <person name="Goolsby J.A."/>
            <person name="Tidwell J."/>
            <person name="Bellgard S.E."/>
            <person name="Bellgard M.I."/>
        </authorList>
    </citation>
    <scope>NUCLEOTIDE SEQUENCE</scope>
    <source>
        <tissue evidence="1">Shoot tissue taken approximately 20 cm above the soil surface</tissue>
    </source>
</reference>